<accession>A0A3B0CLB8</accession>
<evidence type="ECO:0000313" key="3">
    <source>
        <dbReference type="Proteomes" id="UP000282311"/>
    </source>
</evidence>
<gene>
    <name evidence="2" type="ORF">D7M11_05315</name>
</gene>
<dbReference type="InterPro" id="IPR004360">
    <property type="entry name" value="Glyas_Fos-R_dOase_dom"/>
</dbReference>
<dbReference type="Gene3D" id="3.10.180.10">
    <property type="entry name" value="2,3-Dihydroxybiphenyl 1,2-Dioxygenase, domain 1"/>
    <property type="match status" value="1"/>
</dbReference>
<dbReference type="PROSITE" id="PS51819">
    <property type="entry name" value="VOC"/>
    <property type="match status" value="1"/>
</dbReference>
<dbReference type="EMBL" id="RBAH01000003">
    <property type="protein sequence ID" value="RKN85760.1"/>
    <property type="molecule type" value="Genomic_DNA"/>
</dbReference>
<comment type="caution">
    <text evidence="2">The sequence shown here is derived from an EMBL/GenBank/DDBJ whole genome shotgun (WGS) entry which is preliminary data.</text>
</comment>
<dbReference type="RefSeq" id="WP_120746129.1">
    <property type="nucleotide sequence ID" value="NZ_RBAH01000003.1"/>
</dbReference>
<dbReference type="InterPro" id="IPR029068">
    <property type="entry name" value="Glyas_Bleomycin-R_OHBP_Dase"/>
</dbReference>
<keyword evidence="3" id="KW-1185">Reference proteome</keyword>
<protein>
    <submittedName>
        <fullName evidence="2">VOC family protein</fullName>
    </submittedName>
</protein>
<evidence type="ECO:0000259" key="1">
    <source>
        <dbReference type="PROSITE" id="PS51819"/>
    </source>
</evidence>
<dbReference type="OrthoDB" id="291991at2"/>
<organism evidence="2 3">
    <name type="scientific">Paenibacillus ginsengarvi</name>
    <dbReference type="NCBI Taxonomy" id="400777"/>
    <lineage>
        <taxon>Bacteria</taxon>
        <taxon>Bacillati</taxon>
        <taxon>Bacillota</taxon>
        <taxon>Bacilli</taxon>
        <taxon>Bacillales</taxon>
        <taxon>Paenibacillaceae</taxon>
        <taxon>Paenibacillus</taxon>
    </lineage>
</organism>
<dbReference type="CDD" id="cd06587">
    <property type="entry name" value="VOC"/>
    <property type="match status" value="1"/>
</dbReference>
<reference evidence="2 3" key="1">
    <citation type="journal article" date="2007" name="Int. J. Syst. Evol. Microbiol.">
        <title>Paenibacillus ginsengarvi sp. nov., isolated from soil from ginseng cultivation.</title>
        <authorList>
            <person name="Yoon M.H."/>
            <person name="Ten L.N."/>
            <person name="Im W.T."/>
        </authorList>
    </citation>
    <scope>NUCLEOTIDE SEQUENCE [LARGE SCALE GENOMIC DNA]</scope>
    <source>
        <strain evidence="2 3">KCTC 13059</strain>
    </source>
</reference>
<feature type="domain" description="VOC" evidence="1">
    <location>
        <begin position="8"/>
        <end position="128"/>
    </location>
</feature>
<dbReference type="Pfam" id="PF00903">
    <property type="entry name" value="Glyoxalase"/>
    <property type="match status" value="1"/>
</dbReference>
<sequence>MGQSMVSGIQSVYLPVTNPKKSADWYVTHLSVKLLRPVDEKAQQAQLGFPQGQTLFLIQTSEKGNANFKEISGTIQCPITIQVTDIHKFYNQLRDRGAIIDKLEDNGDCGLNFYLYDPDGNKLDIWGGWPQPMSITGKQTEAAVTL</sequence>
<dbReference type="Proteomes" id="UP000282311">
    <property type="component" value="Unassembled WGS sequence"/>
</dbReference>
<proteinExistence type="predicted"/>
<dbReference type="SUPFAM" id="SSF54593">
    <property type="entry name" value="Glyoxalase/Bleomycin resistance protein/Dihydroxybiphenyl dioxygenase"/>
    <property type="match status" value="1"/>
</dbReference>
<dbReference type="AlphaFoldDB" id="A0A3B0CLB8"/>
<dbReference type="InterPro" id="IPR037523">
    <property type="entry name" value="VOC_core"/>
</dbReference>
<evidence type="ECO:0000313" key="2">
    <source>
        <dbReference type="EMBL" id="RKN85760.1"/>
    </source>
</evidence>
<name>A0A3B0CLB8_9BACL</name>